<dbReference type="Proteomes" id="UP001642464">
    <property type="component" value="Unassembled WGS sequence"/>
</dbReference>
<evidence type="ECO:0000259" key="7">
    <source>
        <dbReference type="Pfam" id="PF02668"/>
    </source>
</evidence>
<protein>
    <recommendedName>
        <fullName evidence="7">TauD/TfdA-like domain-containing protein</fullName>
    </recommendedName>
</protein>
<evidence type="ECO:0000313" key="8">
    <source>
        <dbReference type="EMBL" id="CAK9011545.1"/>
    </source>
</evidence>
<feature type="domain" description="TauD/TfdA-like" evidence="7">
    <location>
        <begin position="170"/>
        <end position="245"/>
    </location>
</feature>
<evidence type="ECO:0000256" key="2">
    <source>
        <dbReference type="ARBA" id="ARBA00008654"/>
    </source>
</evidence>
<dbReference type="PANTHER" id="PTHR10696:SF25">
    <property type="entry name" value="OXIDOREDUCTASE AIM17-RELATED"/>
    <property type="match status" value="1"/>
</dbReference>
<sequence>MTRADEYHTAADDDNYDMDCWYDEWPDYCNEDDESAWWYEDGVEDWVVCVSDASLANKQSSYATEGICILLAEDALVSPETDARDFLKEAQDSEPLCNTDAYVDCVDLVELATGQKGAPLDKGQRFGFLRSVRFENHGGDNESALVYISPHLELDLTPSEDGKKALKAVRFSVKSGRYAPPMDARTSAKFFQARRRFYELMYEPQHHAKVQLKAGEMVAFDNRRILHSRTQILPTDGERWMQGTYFDRDGLWLTFERLRRRVAKSVVH</sequence>
<name>A0ABP0JAW8_9DINO</name>
<keyword evidence="4" id="KW-0223">Dioxygenase</keyword>
<keyword evidence="9" id="KW-1185">Reference proteome</keyword>
<dbReference type="PANTHER" id="PTHR10696">
    <property type="entry name" value="GAMMA-BUTYROBETAINE HYDROXYLASE-RELATED"/>
    <property type="match status" value="1"/>
</dbReference>
<comment type="caution">
    <text evidence="8">The sequence shown here is derived from an EMBL/GenBank/DDBJ whole genome shotgun (WGS) entry which is preliminary data.</text>
</comment>
<dbReference type="InterPro" id="IPR042098">
    <property type="entry name" value="TauD-like_sf"/>
</dbReference>
<keyword evidence="5" id="KW-0560">Oxidoreductase</keyword>
<comment type="cofactor">
    <cofactor evidence="1">
        <name>Fe(2+)</name>
        <dbReference type="ChEBI" id="CHEBI:29033"/>
    </cofactor>
</comment>
<evidence type="ECO:0000256" key="1">
    <source>
        <dbReference type="ARBA" id="ARBA00001954"/>
    </source>
</evidence>
<comment type="similarity">
    <text evidence="2">Belongs to the gamma-BBH/TMLD family.</text>
</comment>
<accession>A0ABP0JAW8</accession>
<evidence type="ECO:0000256" key="6">
    <source>
        <dbReference type="ARBA" id="ARBA00023004"/>
    </source>
</evidence>
<evidence type="ECO:0000256" key="4">
    <source>
        <dbReference type="ARBA" id="ARBA00022964"/>
    </source>
</evidence>
<evidence type="ECO:0000256" key="3">
    <source>
        <dbReference type="ARBA" id="ARBA00022723"/>
    </source>
</evidence>
<dbReference type="Pfam" id="PF02668">
    <property type="entry name" value="TauD"/>
    <property type="match status" value="1"/>
</dbReference>
<evidence type="ECO:0000313" key="9">
    <source>
        <dbReference type="Proteomes" id="UP001642464"/>
    </source>
</evidence>
<dbReference type="InterPro" id="IPR050411">
    <property type="entry name" value="AlphaKG_dependent_hydroxylases"/>
</dbReference>
<organism evidence="8 9">
    <name type="scientific">Durusdinium trenchii</name>
    <dbReference type="NCBI Taxonomy" id="1381693"/>
    <lineage>
        <taxon>Eukaryota</taxon>
        <taxon>Sar</taxon>
        <taxon>Alveolata</taxon>
        <taxon>Dinophyceae</taxon>
        <taxon>Suessiales</taxon>
        <taxon>Symbiodiniaceae</taxon>
        <taxon>Durusdinium</taxon>
    </lineage>
</organism>
<evidence type="ECO:0000256" key="5">
    <source>
        <dbReference type="ARBA" id="ARBA00023002"/>
    </source>
</evidence>
<dbReference type="Gene3D" id="3.60.130.10">
    <property type="entry name" value="Clavaminate synthase-like"/>
    <property type="match status" value="1"/>
</dbReference>
<keyword evidence="3" id="KW-0479">Metal-binding</keyword>
<dbReference type="SUPFAM" id="SSF51197">
    <property type="entry name" value="Clavaminate synthase-like"/>
    <property type="match status" value="1"/>
</dbReference>
<gene>
    <name evidence="8" type="ORF">SCF082_LOCUS11139</name>
</gene>
<proteinExistence type="inferred from homology"/>
<reference evidence="8 9" key="1">
    <citation type="submission" date="2024-02" db="EMBL/GenBank/DDBJ databases">
        <authorList>
            <person name="Chen Y."/>
            <person name="Shah S."/>
            <person name="Dougan E. K."/>
            <person name="Thang M."/>
            <person name="Chan C."/>
        </authorList>
    </citation>
    <scope>NUCLEOTIDE SEQUENCE [LARGE SCALE GENOMIC DNA]</scope>
</reference>
<keyword evidence="6" id="KW-0408">Iron</keyword>
<dbReference type="EMBL" id="CAXAMM010006569">
    <property type="protein sequence ID" value="CAK9011545.1"/>
    <property type="molecule type" value="Genomic_DNA"/>
</dbReference>
<dbReference type="InterPro" id="IPR003819">
    <property type="entry name" value="TauD/TfdA-like"/>
</dbReference>